<keyword evidence="3" id="KW-1185">Reference proteome</keyword>
<dbReference type="EMBL" id="JBFDAA010000014">
    <property type="protein sequence ID" value="KAL1122323.1"/>
    <property type="molecule type" value="Genomic_DNA"/>
</dbReference>
<sequence length="367" mass="40894">MIHRVYSNDMNYDPDSTADDRGVVNRQGTRSSRPPLHPAEYLEIVRIKSSRYLVGAIVQLIKYESVICGTAENVFWSVTGGEAFQAVSGTNVSSAPPNFRLSNLGIMEDDIIGFQVGDTAAQIVTADGSLPAEHSKLMNVLELTRVPFVTAPVIAGRGAGGRPQTFRAEQSDRRIGRRVGSCLRNGPVGPNCLRITEIFDCSGREGFDMDDKDDDGDVDFVKCNFQRFGNYGFNSSGKCFSPLSLNLSEMNLTGIARVRIFIYLKYLDVTKNRLTLDALSVISGMDLVKIVADRNKITSAQLPTMKHLWYLSLKKNKIEYAETECQPHLKMLYLDGKHIEYFTWHSLLSLKKNVSVPGYEIQDTSKE</sequence>
<reference evidence="2 3" key="1">
    <citation type="submission" date="2024-07" db="EMBL/GenBank/DDBJ databases">
        <title>Chromosome-level genome assembly of the water stick insect Ranatra chinensis (Heteroptera: Nepidae).</title>
        <authorList>
            <person name="Liu X."/>
        </authorList>
    </citation>
    <scope>NUCLEOTIDE SEQUENCE [LARGE SCALE GENOMIC DNA]</scope>
    <source>
        <strain evidence="2">Cailab_2021Rc</strain>
        <tissue evidence="2">Muscle</tissue>
    </source>
</reference>
<dbReference type="SUPFAM" id="SSF52058">
    <property type="entry name" value="L domain-like"/>
    <property type="match status" value="1"/>
</dbReference>
<dbReference type="Gene3D" id="3.80.10.10">
    <property type="entry name" value="Ribonuclease Inhibitor"/>
    <property type="match status" value="1"/>
</dbReference>
<proteinExistence type="predicted"/>
<evidence type="ECO:0000256" key="1">
    <source>
        <dbReference type="SAM" id="MobiDB-lite"/>
    </source>
</evidence>
<evidence type="ECO:0000313" key="2">
    <source>
        <dbReference type="EMBL" id="KAL1122323.1"/>
    </source>
</evidence>
<dbReference type="InterPro" id="IPR032675">
    <property type="entry name" value="LRR_dom_sf"/>
</dbReference>
<comment type="caution">
    <text evidence="2">The sequence shown here is derived from an EMBL/GenBank/DDBJ whole genome shotgun (WGS) entry which is preliminary data.</text>
</comment>
<name>A0ABD0YMI1_9HEMI</name>
<organism evidence="2 3">
    <name type="scientific">Ranatra chinensis</name>
    <dbReference type="NCBI Taxonomy" id="642074"/>
    <lineage>
        <taxon>Eukaryota</taxon>
        <taxon>Metazoa</taxon>
        <taxon>Ecdysozoa</taxon>
        <taxon>Arthropoda</taxon>
        <taxon>Hexapoda</taxon>
        <taxon>Insecta</taxon>
        <taxon>Pterygota</taxon>
        <taxon>Neoptera</taxon>
        <taxon>Paraneoptera</taxon>
        <taxon>Hemiptera</taxon>
        <taxon>Heteroptera</taxon>
        <taxon>Panheteroptera</taxon>
        <taxon>Nepomorpha</taxon>
        <taxon>Nepidae</taxon>
        <taxon>Ranatrinae</taxon>
        <taxon>Ranatra</taxon>
    </lineage>
</organism>
<dbReference type="AlphaFoldDB" id="A0ABD0YMI1"/>
<feature type="region of interest" description="Disordered" evidence="1">
    <location>
        <begin position="1"/>
        <end position="35"/>
    </location>
</feature>
<protein>
    <submittedName>
        <fullName evidence="2">Uncharacterized protein</fullName>
    </submittedName>
</protein>
<accession>A0ABD0YMI1</accession>
<evidence type="ECO:0000313" key="3">
    <source>
        <dbReference type="Proteomes" id="UP001558652"/>
    </source>
</evidence>
<dbReference type="Proteomes" id="UP001558652">
    <property type="component" value="Unassembled WGS sequence"/>
</dbReference>
<gene>
    <name evidence="2" type="ORF">AAG570_003728</name>
</gene>